<dbReference type="STRING" id="1210090.GCA_001613185_01188"/>
<dbReference type="Pfam" id="PF13830">
    <property type="entry name" value="DUF4192"/>
    <property type="match status" value="1"/>
</dbReference>
<keyword evidence="3" id="KW-1185">Reference proteome</keyword>
<dbReference type="Proteomes" id="UP000252586">
    <property type="component" value="Unassembled WGS sequence"/>
</dbReference>
<dbReference type="InterPro" id="IPR025447">
    <property type="entry name" value="DUF4192"/>
</dbReference>
<evidence type="ECO:0000313" key="3">
    <source>
        <dbReference type="Proteomes" id="UP000252586"/>
    </source>
</evidence>
<name>A0A366E4Y3_9NOCA</name>
<comment type="caution">
    <text evidence="2">The sequence shown here is derived from an EMBL/GenBank/DDBJ whole genome shotgun (WGS) entry which is preliminary data.</text>
</comment>
<dbReference type="AlphaFoldDB" id="A0A366E4Y3"/>
<evidence type="ECO:0000313" key="2">
    <source>
        <dbReference type="EMBL" id="RBO96458.1"/>
    </source>
</evidence>
<dbReference type="RefSeq" id="WP_228790867.1">
    <property type="nucleotide sequence ID" value="NZ_CP107943.1"/>
</dbReference>
<gene>
    <name evidence="2" type="ORF">DFR74_101473</name>
</gene>
<proteinExistence type="predicted"/>
<sequence>MTTPANPARGTGAAARTAATDRARAEPAAPDIAVRPPGVRHRPPGARPARICPRPQGIGLDRPARYLRGDPGEARGGYIPECAEPSPMYRGGYTRRPVRVDDPGELIAALPAMVGFYPHRSLLVAVLGPPVAPGASSGIAAVVRFDLDPPGGRRGSAAAFADCVRRICAAEGARETLAVIVDDRMDPPPPGAHSGHVVIADLMLHLGGDGIRVRGAWAATAIEEGGAWWSVRGPVSQGELPDPTASTVALAHVLDGRPILRSRTELTAIVRPDAARVAEVSAALGDALGRARDRLAAAVRHDDVTGYRRRALEYVLWQVACAGSGTIPAAREIAEVLAALRDRTVRDAMFALAAGDHAADAERLWVTLVRAAPGRDRAEAGALLGYSAYLRGDGPLAGIALESALDADPDHTIAMLLDTALRAGMRPEQLRRLARTGHDTAALLGIDLGPVRT</sequence>
<dbReference type="EMBL" id="QNRE01000001">
    <property type="protein sequence ID" value="RBO96458.1"/>
    <property type="molecule type" value="Genomic_DNA"/>
</dbReference>
<accession>A0A366E4Y3</accession>
<reference evidence="2 3" key="1">
    <citation type="submission" date="2018-06" db="EMBL/GenBank/DDBJ databases">
        <title>Genomic Encyclopedia of Type Strains, Phase IV (KMG-IV): sequencing the most valuable type-strain genomes for metagenomic binning, comparative biology and taxonomic classification.</title>
        <authorList>
            <person name="Goeker M."/>
        </authorList>
    </citation>
    <scope>NUCLEOTIDE SEQUENCE [LARGE SCALE GENOMIC DNA]</scope>
    <source>
        <strain evidence="2 3">DSM 44599</strain>
    </source>
</reference>
<evidence type="ECO:0000256" key="1">
    <source>
        <dbReference type="SAM" id="MobiDB-lite"/>
    </source>
</evidence>
<organism evidence="2 3">
    <name type="scientific">Nocardia puris</name>
    <dbReference type="NCBI Taxonomy" id="208602"/>
    <lineage>
        <taxon>Bacteria</taxon>
        <taxon>Bacillati</taxon>
        <taxon>Actinomycetota</taxon>
        <taxon>Actinomycetes</taxon>
        <taxon>Mycobacteriales</taxon>
        <taxon>Nocardiaceae</taxon>
        <taxon>Nocardia</taxon>
    </lineage>
</organism>
<feature type="compositionally biased region" description="Low complexity" evidence="1">
    <location>
        <begin position="26"/>
        <end position="37"/>
    </location>
</feature>
<feature type="region of interest" description="Disordered" evidence="1">
    <location>
        <begin position="1"/>
        <end position="64"/>
    </location>
</feature>
<protein>
    <submittedName>
        <fullName evidence="2">Uncharacterized protein DUF4192</fullName>
    </submittedName>
</protein>
<feature type="compositionally biased region" description="Low complexity" evidence="1">
    <location>
        <begin position="1"/>
        <end position="18"/>
    </location>
</feature>